<dbReference type="Proteomes" id="UP000016511">
    <property type="component" value="Unassembled WGS sequence"/>
</dbReference>
<organism evidence="1 2">
    <name type="scientific">Aneurinibacillus aneurinilyticus ATCC 12856</name>
    <dbReference type="NCBI Taxonomy" id="649747"/>
    <lineage>
        <taxon>Bacteria</taxon>
        <taxon>Bacillati</taxon>
        <taxon>Bacillota</taxon>
        <taxon>Bacilli</taxon>
        <taxon>Bacillales</taxon>
        <taxon>Paenibacillaceae</taxon>
        <taxon>Aneurinibacillus group</taxon>
        <taxon>Aneurinibacillus</taxon>
    </lineage>
</organism>
<name>U1WZV3_ANEAE</name>
<keyword evidence="2" id="KW-1185">Reference proteome</keyword>
<dbReference type="HOGENOM" id="CLU_3039882_0_0_9"/>
<gene>
    <name evidence="1" type="ORF">HMPREF0083_04150</name>
</gene>
<evidence type="ECO:0000313" key="2">
    <source>
        <dbReference type="Proteomes" id="UP000016511"/>
    </source>
</evidence>
<reference evidence="1 2" key="1">
    <citation type="submission" date="2013-08" db="EMBL/GenBank/DDBJ databases">
        <authorList>
            <person name="Weinstock G."/>
            <person name="Sodergren E."/>
            <person name="Wylie T."/>
            <person name="Fulton L."/>
            <person name="Fulton R."/>
            <person name="Fronick C."/>
            <person name="O'Laughlin M."/>
            <person name="Godfrey J."/>
            <person name="Miner T."/>
            <person name="Herter B."/>
            <person name="Appelbaum E."/>
            <person name="Cordes M."/>
            <person name="Lek S."/>
            <person name="Wollam A."/>
            <person name="Pepin K.H."/>
            <person name="Palsikar V.B."/>
            <person name="Mitreva M."/>
            <person name="Wilson R.K."/>
        </authorList>
    </citation>
    <scope>NUCLEOTIDE SEQUENCE [LARGE SCALE GENOMIC DNA]</scope>
    <source>
        <strain evidence="1 2">ATCC 12856</strain>
    </source>
</reference>
<protein>
    <submittedName>
        <fullName evidence="1">Uncharacterized protein</fullName>
    </submittedName>
</protein>
<proteinExistence type="predicted"/>
<comment type="caution">
    <text evidence="1">The sequence shown here is derived from an EMBL/GenBank/DDBJ whole genome shotgun (WGS) entry which is preliminary data.</text>
</comment>
<dbReference type="STRING" id="649747.HMPREF0083_04150"/>
<dbReference type="EMBL" id="AWSJ01000252">
    <property type="protein sequence ID" value="ERI07773.1"/>
    <property type="molecule type" value="Genomic_DNA"/>
</dbReference>
<accession>U1WZV3</accession>
<sequence length="54" mass="6281">MDKEACLHHGFFLSFDNRNGKQPVAKKQEPTINRIIQSLKFIGNISLFYIFILV</sequence>
<dbReference type="AlphaFoldDB" id="U1WZV3"/>
<evidence type="ECO:0000313" key="1">
    <source>
        <dbReference type="EMBL" id="ERI07773.1"/>
    </source>
</evidence>